<keyword evidence="1" id="KW-1133">Transmembrane helix</keyword>
<proteinExistence type="predicted"/>
<keyword evidence="1" id="KW-0812">Transmembrane</keyword>
<sequence length="306" mass="34640">MTSFSVNSEKPAGAPEKSKLALAKLEIVFNRLFAVLLVLFAIPLFLNIYTLPTIVICTVFACFLLFGKKYRPFANIIFLIFAAGIYFFPITPIGWGLYHNLKESRLDGFNFYTISTLFGLAPLIFVTLAVRNVLGNILAYFKTNTVWRNVYYLISLFIVLVALLAYPLFDSVKLRERAMEDGGGNKLSFVLTKQELKHDGSSTALSRDYIARFDPASNKYVYRLYLEDPLAESIAFTAVETDGEKINFITDGRAECLNCKKDKSNPYGLVFPTGKNIDFIIISDRLIKNIKFTETGDKAADFFFWK</sequence>
<accession>A0A1F5SQ47</accession>
<evidence type="ECO:0000256" key="1">
    <source>
        <dbReference type="SAM" id="Phobius"/>
    </source>
</evidence>
<evidence type="ECO:0000313" key="3">
    <source>
        <dbReference type="Proteomes" id="UP000178925"/>
    </source>
</evidence>
<keyword evidence="1" id="KW-0472">Membrane</keyword>
<evidence type="ECO:0000313" key="2">
    <source>
        <dbReference type="EMBL" id="OGF28792.1"/>
    </source>
</evidence>
<feature type="transmembrane region" description="Helical" evidence="1">
    <location>
        <begin position="150"/>
        <end position="169"/>
    </location>
</feature>
<dbReference type="Proteomes" id="UP000178925">
    <property type="component" value="Unassembled WGS sequence"/>
</dbReference>
<feature type="transmembrane region" description="Helical" evidence="1">
    <location>
        <begin position="73"/>
        <end position="97"/>
    </location>
</feature>
<comment type="caution">
    <text evidence="2">The sequence shown here is derived from an EMBL/GenBank/DDBJ whole genome shotgun (WGS) entry which is preliminary data.</text>
</comment>
<feature type="transmembrane region" description="Helical" evidence="1">
    <location>
        <begin position="48"/>
        <end position="66"/>
    </location>
</feature>
<feature type="transmembrane region" description="Helical" evidence="1">
    <location>
        <begin position="21"/>
        <end position="42"/>
    </location>
</feature>
<dbReference type="AlphaFoldDB" id="A0A1F5SQ47"/>
<feature type="transmembrane region" description="Helical" evidence="1">
    <location>
        <begin position="109"/>
        <end position="130"/>
    </location>
</feature>
<organism evidence="2 3">
    <name type="scientific">Candidatus Falkowbacteria bacterium RIFOXYA2_FULL_47_9</name>
    <dbReference type="NCBI Taxonomy" id="1797995"/>
    <lineage>
        <taxon>Bacteria</taxon>
        <taxon>Candidatus Falkowiibacteriota</taxon>
    </lineage>
</organism>
<name>A0A1F5SQ47_9BACT</name>
<protein>
    <submittedName>
        <fullName evidence="2">Uncharacterized protein</fullName>
    </submittedName>
</protein>
<dbReference type="EMBL" id="MFGC01000006">
    <property type="protein sequence ID" value="OGF28792.1"/>
    <property type="molecule type" value="Genomic_DNA"/>
</dbReference>
<gene>
    <name evidence="2" type="ORF">A2242_02080</name>
</gene>
<reference evidence="2 3" key="1">
    <citation type="journal article" date="2016" name="Nat. Commun.">
        <title>Thousands of microbial genomes shed light on interconnected biogeochemical processes in an aquifer system.</title>
        <authorList>
            <person name="Anantharaman K."/>
            <person name="Brown C.T."/>
            <person name="Hug L.A."/>
            <person name="Sharon I."/>
            <person name="Castelle C.J."/>
            <person name="Probst A.J."/>
            <person name="Thomas B.C."/>
            <person name="Singh A."/>
            <person name="Wilkins M.J."/>
            <person name="Karaoz U."/>
            <person name="Brodie E.L."/>
            <person name="Williams K.H."/>
            <person name="Hubbard S.S."/>
            <person name="Banfield J.F."/>
        </authorList>
    </citation>
    <scope>NUCLEOTIDE SEQUENCE [LARGE SCALE GENOMIC DNA]</scope>
</reference>